<dbReference type="OrthoDB" id="7584480at2"/>
<evidence type="ECO:0000313" key="1">
    <source>
        <dbReference type="EMBL" id="TCG11826.1"/>
    </source>
</evidence>
<protein>
    <recommendedName>
        <fullName evidence="3">Glycosyltransferase</fullName>
    </recommendedName>
</protein>
<dbReference type="RefSeq" id="WP_131613147.1">
    <property type="nucleotide sequence ID" value="NZ_PSZP01000003.1"/>
</dbReference>
<name>A0A4R0XQG8_9MOLU</name>
<keyword evidence="2" id="KW-1185">Reference proteome</keyword>
<proteinExistence type="predicted"/>
<evidence type="ECO:0008006" key="3">
    <source>
        <dbReference type="Google" id="ProtNLM"/>
    </source>
</evidence>
<dbReference type="InterPro" id="IPR007554">
    <property type="entry name" value="Glycerophosphate_synth"/>
</dbReference>
<dbReference type="Gene3D" id="3.40.50.11820">
    <property type="match status" value="1"/>
</dbReference>
<dbReference type="Proteomes" id="UP000291072">
    <property type="component" value="Unassembled WGS sequence"/>
</dbReference>
<dbReference type="Pfam" id="PF04464">
    <property type="entry name" value="Glyphos_transf"/>
    <property type="match status" value="1"/>
</dbReference>
<dbReference type="AlphaFoldDB" id="A0A4R0XQG8"/>
<sequence length="342" mass="40513">MLKNNWVKWRKTKRVLCTFNILFYQLFKLFRLKKKYIVFQSFLNNNWGTYEEAVFEEVYKRYNKTHEIIWISGVIPEKHGDKNIVFINPWSIKAPKVIAKAKYFISGTYTKMPFLSKKTKVFYLNHGYSVKTMGLDWVNEAKGLKRIIRKLAANNQNKQIDICFAHDEYDALAYKRVFNHNGKKETKFLSNGFPHLNKYEKGEALLFLPSWHEKSEVVFPNVKMKNKFVSPHPRTKNINVPDGWTVVTPEERRQLKIKYVISDNSAAPVEYIKSGIQVYWMDGKYDRDICQDFRKEYKDLVINLENFKPLSEVKYKKVVKQILDAPYGEESTKITVDKMNIE</sequence>
<dbReference type="GO" id="GO:0016020">
    <property type="term" value="C:membrane"/>
    <property type="evidence" value="ECO:0007669"/>
    <property type="project" value="InterPro"/>
</dbReference>
<dbReference type="GO" id="GO:0047355">
    <property type="term" value="F:CDP-glycerol glycerophosphotransferase activity"/>
    <property type="evidence" value="ECO:0007669"/>
    <property type="project" value="InterPro"/>
</dbReference>
<dbReference type="InterPro" id="IPR043149">
    <property type="entry name" value="TagF_N"/>
</dbReference>
<gene>
    <name evidence="1" type="ORF">C4B25_00715</name>
</gene>
<comment type="caution">
    <text evidence="1">The sequence shown here is derived from an EMBL/GenBank/DDBJ whole genome shotgun (WGS) entry which is preliminary data.</text>
</comment>
<organism evidence="1 2">
    <name type="scientific">Mycoplasma todarodis</name>
    <dbReference type="NCBI Taxonomy" id="1937191"/>
    <lineage>
        <taxon>Bacteria</taxon>
        <taxon>Bacillati</taxon>
        <taxon>Mycoplasmatota</taxon>
        <taxon>Mollicutes</taxon>
        <taxon>Mycoplasmataceae</taxon>
        <taxon>Mycoplasma</taxon>
    </lineage>
</organism>
<evidence type="ECO:0000313" key="2">
    <source>
        <dbReference type="Proteomes" id="UP000291072"/>
    </source>
</evidence>
<reference evidence="1 2" key="1">
    <citation type="submission" date="2018-02" db="EMBL/GenBank/DDBJ databases">
        <title>Mycoplasma marinum and Mycoplasma todarodis sp. nov., moderately halophilic and psychrotolerant mycoplasmas isolated from cephalopods.</title>
        <authorList>
            <person name="Viver T."/>
        </authorList>
    </citation>
    <scope>NUCLEOTIDE SEQUENCE [LARGE SCALE GENOMIC DNA]</scope>
    <source>
        <strain evidence="1 2">5H</strain>
    </source>
</reference>
<accession>A0A4R0XQG8</accession>
<dbReference type="EMBL" id="PSZP01000003">
    <property type="protein sequence ID" value="TCG11826.1"/>
    <property type="molecule type" value="Genomic_DNA"/>
</dbReference>